<dbReference type="Proteomes" id="UP001374535">
    <property type="component" value="Chromosome 9"/>
</dbReference>
<sequence>MNESEGGGNTIRGHQQLFQVVRTKVFKHDRIVYATLFVVFLHTNFPPQRVFPLESDNRGAPFFIAVYRVVHLPQRFSNDINGEVQNRGGATHGKRRLVVSQSRGFRAVECPKPHPHPVPCGVPNLRRKLPPRAPPHSAVGLLLLHRLTLLRAGSVGGALDCGGAGDHAVEEHLLRVVLVEGEVALPGESLRRGRF</sequence>
<proteinExistence type="predicted"/>
<dbReference type="EMBL" id="CP144692">
    <property type="protein sequence ID" value="WVY95630.1"/>
    <property type="molecule type" value="Genomic_DNA"/>
</dbReference>
<organism evidence="1 2">
    <name type="scientific">Vigna mungo</name>
    <name type="common">Black gram</name>
    <name type="synonym">Phaseolus mungo</name>
    <dbReference type="NCBI Taxonomy" id="3915"/>
    <lineage>
        <taxon>Eukaryota</taxon>
        <taxon>Viridiplantae</taxon>
        <taxon>Streptophyta</taxon>
        <taxon>Embryophyta</taxon>
        <taxon>Tracheophyta</taxon>
        <taxon>Spermatophyta</taxon>
        <taxon>Magnoliopsida</taxon>
        <taxon>eudicotyledons</taxon>
        <taxon>Gunneridae</taxon>
        <taxon>Pentapetalae</taxon>
        <taxon>rosids</taxon>
        <taxon>fabids</taxon>
        <taxon>Fabales</taxon>
        <taxon>Fabaceae</taxon>
        <taxon>Papilionoideae</taxon>
        <taxon>50 kb inversion clade</taxon>
        <taxon>NPAAA clade</taxon>
        <taxon>indigoferoid/millettioid clade</taxon>
        <taxon>Phaseoleae</taxon>
        <taxon>Vigna</taxon>
    </lineage>
</organism>
<protein>
    <submittedName>
        <fullName evidence="1">Uncharacterized protein</fullName>
    </submittedName>
</protein>
<evidence type="ECO:0000313" key="2">
    <source>
        <dbReference type="Proteomes" id="UP001374535"/>
    </source>
</evidence>
<evidence type="ECO:0000313" key="1">
    <source>
        <dbReference type="EMBL" id="WVY95630.1"/>
    </source>
</evidence>
<gene>
    <name evidence="1" type="ORF">V8G54_027781</name>
</gene>
<reference evidence="1 2" key="1">
    <citation type="journal article" date="2023" name="Life. Sci Alliance">
        <title>Evolutionary insights into 3D genome organization and epigenetic landscape of Vigna mungo.</title>
        <authorList>
            <person name="Junaid A."/>
            <person name="Singh B."/>
            <person name="Bhatia S."/>
        </authorList>
    </citation>
    <scope>NUCLEOTIDE SEQUENCE [LARGE SCALE GENOMIC DNA]</scope>
    <source>
        <strain evidence="1">Urdbean</strain>
    </source>
</reference>
<dbReference type="AlphaFoldDB" id="A0AAQ3MR75"/>
<name>A0AAQ3MR75_VIGMU</name>
<accession>A0AAQ3MR75</accession>
<keyword evidence="2" id="KW-1185">Reference proteome</keyword>